<dbReference type="OrthoDB" id="4485738at2"/>
<gene>
    <name evidence="1" type="ORF">SAMN05444374_109171</name>
</gene>
<protein>
    <submittedName>
        <fullName evidence="1">Uncharacterized protein</fullName>
    </submittedName>
</protein>
<dbReference type="GeneID" id="85486428"/>
<evidence type="ECO:0000313" key="2">
    <source>
        <dbReference type="Proteomes" id="UP000182054"/>
    </source>
</evidence>
<proteinExistence type="predicted"/>
<evidence type="ECO:0000313" key="1">
    <source>
        <dbReference type="EMBL" id="SFA55240.1"/>
    </source>
</evidence>
<accession>A0A1I0TU35</accession>
<organism evidence="1 2">
    <name type="scientific">Rhodococcoides kroppenstedtii</name>
    <dbReference type="NCBI Taxonomy" id="293050"/>
    <lineage>
        <taxon>Bacteria</taxon>
        <taxon>Bacillati</taxon>
        <taxon>Actinomycetota</taxon>
        <taxon>Actinomycetes</taxon>
        <taxon>Mycobacteriales</taxon>
        <taxon>Nocardiaceae</taxon>
        <taxon>Rhodococcoides</taxon>
    </lineage>
</organism>
<dbReference type="Proteomes" id="UP000182054">
    <property type="component" value="Unassembled WGS sequence"/>
</dbReference>
<dbReference type="EMBL" id="FOJN01000009">
    <property type="protein sequence ID" value="SFA55240.1"/>
    <property type="molecule type" value="Genomic_DNA"/>
</dbReference>
<sequence length="139" mass="14396">MTPSGGPADRAAEVIRRRAARVGGWTDITDRAVSRVRAVGVRTWPLDAVFPTDAGPDTLRVSDAVVRTAVLRELIAAGTEVVALELYTEGHRCLGARVTPGDVSSRRTASVAAGALTAILGTAFGACDVDVVAADRPST</sequence>
<dbReference type="RefSeq" id="WP_139203947.1">
    <property type="nucleotide sequence ID" value="NZ_FOJN01000009.1"/>
</dbReference>
<reference evidence="1 2" key="1">
    <citation type="submission" date="2016-10" db="EMBL/GenBank/DDBJ databases">
        <authorList>
            <person name="de Groot N.N."/>
        </authorList>
    </citation>
    <scope>NUCLEOTIDE SEQUENCE [LARGE SCALE GENOMIC DNA]</scope>
    <source>
        <strain evidence="1 2">DSM 44908</strain>
    </source>
</reference>
<dbReference type="AlphaFoldDB" id="A0A1I0TU35"/>
<name>A0A1I0TU35_9NOCA</name>